<dbReference type="EMBL" id="JACAGB010000016">
    <property type="protein sequence ID" value="KAF6320559.1"/>
    <property type="molecule type" value="Genomic_DNA"/>
</dbReference>
<name>A0A7J7V5Z0_PIPKU</name>
<dbReference type="GO" id="GO:0000122">
    <property type="term" value="P:negative regulation of transcription by RNA polymerase II"/>
    <property type="evidence" value="ECO:0007669"/>
    <property type="project" value="TreeGrafter"/>
</dbReference>
<dbReference type="GO" id="GO:0005634">
    <property type="term" value="C:nucleus"/>
    <property type="evidence" value="ECO:0007669"/>
    <property type="project" value="TreeGrafter"/>
</dbReference>
<feature type="compositionally biased region" description="Low complexity" evidence="1">
    <location>
        <begin position="313"/>
        <end position="323"/>
    </location>
</feature>
<sequence length="611" mass="64237">MPRGHKSKLRAREKRRQNRAEKQGDMSAQAPAGEEGEAACSSSSVLGDGPSTSTGAGILQAPQDAPATTSAAAGASGEISDVKAKGQVQKSKKAAQASTSTGDGPLQAPQETPVTSSATAGGSGEISDEKVEGQVQKNKKASEVSMSSGDGTVQAPQDALAVTSSATAGGSGEISDTKVEGQVQKNKKASEVSMSSGDGTVQAPQDALAVTSSATAGGSGEISNAKVKRKVQKSKKASQVSTSIGDGTVQAPQDAPATTSATAGASGEISDSKVSTSRKVKNAKGQVQKSKKASQVSTSTGAGIPQAPQDAPATTSATAGASGEISPVKARGQVQKSKKATQVSISTGAGILQAPQDAPAATSAAAGASGEGPAVKARGQVQKSKKVSQVSTSTESSGQRLLSKKATMLVEYLLYQYKRNEPIRKRDMLKIIHKWFWKDFPEILRKASERMDMFFGLELKEVDPKANTYTLVVNQDPSLSSGFRYPTKGLLMPVLGFILLNGNRVSEENTWVFLNTLGIFADKSHLLFGEPRKLITQDLVQEEYLVYQPMPNSDPPRYEFLWGPRAHAETSKMKVLEFWAELNDTVPTTFQVHYEEALKDAEERSRDEDSP</sequence>
<reference evidence="3 4" key="1">
    <citation type="journal article" date="2020" name="Nature">
        <title>Six reference-quality genomes reveal evolution of bat adaptations.</title>
        <authorList>
            <person name="Jebb D."/>
            <person name="Huang Z."/>
            <person name="Pippel M."/>
            <person name="Hughes G.M."/>
            <person name="Lavrichenko K."/>
            <person name="Devanna P."/>
            <person name="Winkler S."/>
            <person name="Jermiin L.S."/>
            <person name="Skirmuntt E.C."/>
            <person name="Katzourakis A."/>
            <person name="Burkitt-Gray L."/>
            <person name="Ray D.A."/>
            <person name="Sullivan K.A.M."/>
            <person name="Roscito J.G."/>
            <person name="Kirilenko B.M."/>
            <person name="Davalos L.M."/>
            <person name="Corthals A.P."/>
            <person name="Power M.L."/>
            <person name="Jones G."/>
            <person name="Ransome R.D."/>
            <person name="Dechmann D.K.N."/>
            <person name="Locatelli A.G."/>
            <person name="Puechmaille S.J."/>
            <person name="Fedrigo O."/>
            <person name="Jarvis E.D."/>
            <person name="Hiller M."/>
            <person name="Vernes S.C."/>
            <person name="Myers E.W."/>
            <person name="Teeling E.C."/>
        </authorList>
    </citation>
    <scope>NUCLEOTIDE SEQUENCE [LARGE SCALE GENOMIC DNA]</scope>
    <source>
        <strain evidence="3">MPipKuh1</strain>
        <tissue evidence="3">Flight muscle</tissue>
    </source>
</reference>
<accession>A0A7J7V5Z0</accession>
<feature type="compositionally biased region" description="Low complexity" evidence="1">
    <location>
        <begin position="60"/>
        <end position="77"/>
    </location>
</feature>
<evidence type="ECO:0000313" key="4">
    <source>
        <dbReference type="Proteomes" id="UP000558488"/>
    </source>
</evidence>
<dbReference type="InterPro" id="IPR037445">
    <property type="entry name" value="MAGE"/>
</dbReference>
<proteinExistence type="predicted"/>
<dbReference type="FunFam" id="1.10.10.1200:FF:000007">
    <property type="entry name" value="Melanoma-associated antigen C2"/>
    <property type="match status" value="1"/>
</dbReference>
<protein>
    <recommendedName>
        <fullName evidence="2">MAGE domain-containing protein</fullName>
    </recommendedName>
</protein>
<dbReference type="SMART" id="SM01392">
    <property type="entry name" value="MAGE_N"/>
    <property type="match status" value="1"/>
</dbReference>
<feature type="domain" description="MAGE" evidence="2">
    <location>
        <begin position="402"/>
        <end position="597"/>
    </location>
</feature>
<dbReference type="InterPro" id="IPR021072">
    <property type="entry name" value="MAGE_N"/>
</dbReference>
<feature type="compositionally biased region" description="Low complexity" evidence="1">
    <location>
        <begin position="362"/>
        <end position="374"/>
    </location>
</feature>
<dbReference type="Proteomes" id="UP000558488">
    <property type="component" value="Unassembled WGS sequence"/>
</dbReference>
<dbReference type="AlphaFoldDB" id="A0A7J7V5Z0"/>
<feature type="compositionally biased region" description="Polar residues" evidence="1">
    <location>
        <begin position="285"/>
        <end position="301"/>
    </location>
</feature>
<dbReference type="SMART" id="SM01373">
    <property type="entry name" value="MAGE"/>
    <property type="match status" value="1"/>
</dbReference>
<dbReference type="InterPro" id="IPR002190">
    <property type="entry name" value="MHD_dom"/>
</dbReference>
<dbReference type="Pfam" id="PF12440">
    <property type="entry name" value="MAGE_N"/>
    <property type="match status" value="1"/>
</dbReference>
<feature type="compositionally biased region" description="Polar residues" evidence="1">
    <location>
        <begin position="192"/>
        <end position="203"/>
    </location>
</feature>
<organism evidence="3 4">
    <name type="scientific">Pipistrellus kuhlii</name>
    <name type="common">Kuhl's pipistrelle</name>
    <dbReference type="NCBI Taxonomy" id="59472"/>
    <lineage>
        <taxon>Eukaryota</taxon>
        <taxon>Metazoa</taxon>
        <taxon>Chordata</taxon>
        <taxon>Craniata</taxon>
        <taxon>Vertebrata</taxon>
        <taxon>Euteleostomi</taxon>
        <taxon>Mammalia</taxon>
        <taxon>Eutheria</taxon>
        <taxon>Laurasiatheria</taxon>
        <taxon>Chiroptera</taxon>
        <taxon>Yangochiroptera</taxon>
        <taxon>Vespertilionidae</taxon>
        <taxon>Pipistrellus</taxon>
    </lineage>
</organism>
<keyword evidence="4" id="KW-1185">Reference proteome</keyword>
<evidence type="ECO:0000313" key="3">
    <source>
        <dbReference type="EMBL" id="KAF6320559.1"/>
    </source>
</evidence>
<dbReference type="Pfam" id="PF01454">
    <property type="entry name" value="MAGE"/>
    <property type="match status" value="1"/>
</dbReference>
<feature type="compositionally biased region" description="Low complexity" evidence="1">
    <location>
        <begin position="387"/>
        <end position="397"/>
    </location>
</feature>
<feature type="region of interest" description="Disordered" evidence="1">
    <location>
        <begin position="1"/>
        <end position="341"/>
    </location>
</feature>
<feature type="compositionally biased region" description="Basic residues" evidence="1">
    <location>
        <begin position="1"/>
        <end position="17"/>
    </location>
</feature>
<feature type="region of interest" description="Disordered" evidence="1">
    <location>
        <begin position="362"/>
        <end position="398"/>
    </location>
</feature>
<dbReference type="InterPro" id="IPR041899">
    <property type="entry name" value="MAGE_WH2"/>
</dbReference>
<dbReference type="PANTHER" id="PTHR11736">
    <property type="entry name" value="MELANOMA-ASSOCIATED ANTIGEN MAGE ANTIGEN"/>
    <property type="match status" value="1"/>
</dbReference>
<feature type="compositionally biased region" description="Polar residues" evidence="1">
    <location>
        <begin position="144"/>
        <end position="155"/>
    </location>
</feature>
<dbReference type="PROSITE" id="PS50838">
    <property type="entry name" value="MAGE"/>
    <property type="match status" value="1"/>
</dbReference>
<comment type="caution">
    <text evidence="3">The sequence shown here is derived from an EMBL/GenBank/DDBJ whole genome shotgun (WGS) entry which is preliminary data.</text>
</comment>
<feature type="compositionally biased region" description="Low complexity" evidence="1">
    <location>
        <begin position="257"/>
        <end position="267"/>
    </location>
</feature>
<feature type="compositionally biased region" description="Basic residues" evidence="1">
    <location>
        <begin position="226"/>
        <end position="236"/>
    </location>
</feature>
<dbReference type="PANTHER" id="PTHR11736:SF155">
    <property type="entry name" value="MAGE DOMAIN-CONTAINING PROTEIN"/>
    <property type="match status" value="1"/>
</dbReference>
<dbReference type="Gene3D" id="1.10.10.1200">
    <property type="entry name" value="MAGE homology domain, winged helix WH1 motif"/>
    <property type="match status" value="1"/>
</dbReference>
<dbReference type="InterPro" id="IPR041898">
    <property type="entry name" value="MAGE_WH1"/>
</dbReference>
<gene>
    <name evidence="3" type="ORF">mPipKuh1_008556</name>
</gene>
<evidence type="ECO:0000256" key="1">
    <source>
        <dbReference type="SAM" id="MobiDB-lite"/>
    </source>
</evidence>
<dbReference type="Gene3D" id="1.10.10.1210">
    <property type="entry name" value="MAGE homology domain, winged helix WH2 motif"/>
    <property type="match status" value="1"/>
</dbReference>
<feature type="compositionally biased region" description="Polar residues" evidence="1">
    <location>
        <begin position="109"/>
        <end position="120"/>
    </location>
</feature>
<dbReference type="FunFam" id="1.10.10.1210:FF:000001">
    <property type="entry name" value="melanoma-associated antigen D1"/>
    <property type="match status" value="1"/>
</dbReference>
<evidence type="ECO:0000259" key="2">
    <source>
        <dbReference type="PROSITE" id="PS50838"/>
    </source>
</evidence>
<feature type="compositionally biased region" description="Low complexity" evidence="1">
    <location>
        <begin position="27"/>
        <end position="44"/>
    </location>
</feature>